<dbReference type="SUPFAM" id="SSF53323">
    <property type="entry name" value="Pyruvate-ferredoxin oxidoreductase, PFOR, domain III"/>
    <property type="match status" value="1"/>
</dbReference>
<dbReference type="Proteomes" id="UP000033934">
    <property type="component" value="Unassembled WGS sequence"/>
</dbReference>
<accession>A0A0G0NWL7</accession>
<dbReference type="InterPro" id="IPR002869">
    <property type="entry name" value="Pyrv_flavodox_OxRed_cen"/>
</dbReference>
<dbReference type="Pfam" id="PF01558">
    <property type="entry name" value="POR"/>
    <property type="match status" value="1"/>
</dbReference>
<evidence type="ECO:0000259" key="2">
    <source>
        <dbReference type="Pfam" id="PF01558"/>
    </source>
</evidence>
<dbReference type="SUPFAM" id="SSF52518">
    <property type="entry name" value="Thiamin diphosphate-binding fold (THDP-binding)"/>
    <property type="match status" value="1"/>
</dbReference>
<dbReference type="FunFam" id="3.40.50.970:FF:000022">
    <property type="entry name" value="2-oxoglutarate ferredoxin oxidoreductase alpha subunit"/>
    <property type="match status" value="1"/>
</dbReference>
<organism evidence="4 5">
    <name type="scientific">Berkelbacteria bacterium GW2011_GWA2_38_9</name>
    <dbReference type="NCBI Taxonomy" id="1618334"/>
    <lineage>
        <taxon>Bacteria</taxon>
        <taxon>Candidatus Berkelbacteria</taxon>
    </lineage>
</organism>
<dbReference type="PANTHER" id="PTHR32154:SF20">
    <property type="entry name" value="2-OXOGLUTARATE OXIDOREDUCTASE SUBUNIT KORA"/>
    <property type="match status" value="1"/>
</dbReference>
<dbReference type="AlphaFoldDB" id="A0A0G0NWL7"/>
<dbReference type="GO" id="GO:0006979">
    <property type="term" value="P:response to oxidative stress"/>
    <property type="evidence" value="ECO:0007669"/>
    <property type="project" value="TreeGrafter"/>
</dbReference>
<dbReference type="Gene3D" id="3.40.920.10">
    <property type="entry name" value="Pyruvate-ferredoxin oxidoreductase, PFOR, domain III"/>
    <property type="match status" value="1"/>
</dbReference>
<name>A0A0G0NWL7_9BACT</name>
<dbReference type="InterPro" id="IPR029061">
    <property type="entry name" value="THDP-binding"/>
</dbReference>
<dbReference type="InterPro" id="IPR009014">
    <property type="entry name" value="Transketo_C/PFOR_II"/>
</dbReference>
<protein>
    <submittedName>
        <fullName evidence="4">Pyruvate flavodoxin/ferredoxin oxidoreductase domain protein</fullName>
    </submittedName>
</protein>
<evidence type="ECO:0000313" key="5">
    <source>
        <dbReference type="Proteomes" id="UP000033934"/>
    </source>
</evidence>
<reference evidence="4 5" key="1">
    <citation type="journal article" date="2015" name="Nature">
        <title>rRNA introns, odd ribosomes, and small enigmatic genomes across a large radiation of phyla.</title>
        <authorList>
            <person name="Brown C.T."/>
            <person name="Hug L.A."/>
            <person name="Thomas B.C."/>
            <person name="Sharon I."/>
            <person name="Castelle C.J."/>
            <person name="Singh A."/>
            <person name="Wilkins M.J."/>
            <person name="Williams K.H."/>
            <person name="Banfield J.F."/>
        </authorList>
    </citation>
    <scope>NUCLEOTIDE SEQUENCE [LARGE SCALE GENOMIC DNA]</scope>
</reference>
<dbReference type="InterPro" id="IPR022367">
    <property type="entry name" value="2-oxoacid/accept_OxRdtase_asu"/>
</dbReference>
<dbReference type="CDD" id="cd07034">
    <property type="entry name" value="TPP_PYR_PFOR_IOR-alpha_like"/>
    <property type="match status" value="1"/>
</dbReference>
<dbReference type="PANTHER" id="PTHR32154">
    <property type="entry name" value="PYRUVATE-FLAVODOXIN OXIDOREDUCTASE-RELATED"/>
    <property type="match status" value="1"/>
</dbReference>
<feature type="domain" description="Pyruvate flavodoxin/ferredoxin oxidoreductase pyrimidine binding" evidence="3">
    <location>
        <begin position="212"/>
        <end position="451"/>
    </location>
</feature>
<dbReference type="InterPro" id="IPR050722">
    <property type="entry name" value="Pyruvate:ferred/Flavod_OxRd"/>
</dbReference>
<dbReference type="SUPFAM" id="SSF52922">
    <property type="entry name" value="TK C-terminal domain-like"/>
    <property type="match status" value="1"/>
</dbReference>
<evidence type="ECO:0000313" key="4">
    <source>
        <dbReference type="EMBL" id="KKQ90254.1"/>
    </source>
</evidence>
<comment type="caution">
    <text evidence="4">The sequence shown here is derived from an EMBL/GenBank/DDBJ whole genome shotgun (WGS) entry which is preliminary data.</text>
</comment>
<feature type="domain" description="Pyruvate/ketoisovalerate oxidoreductase catalytic" evidence="2">
    <location>
        <begin position="12"/>
        <end position="174"/>
    </location>
</feature>
<gene>
    <name evidence="4" type="ORF">UT11_C0010G0016</name>
</gene>
<proteinExistence type="predicted"/>
<dbReference type="Pfam" id="PF01855">
    <property type="entry name" value="POR_N"/>
    <property type="match status" value="1"/>
</dbReference>
<evidence type="ECO:0000256" key="1">
    <source>
        <dbReference type="ARBA" id="ARBA00023002"/>
    </source>
</evidence>
<dbReference type="GO" id="GO:0016903">
    <property type="term" value="F:oxidoreductase activity, acting on the aldehyde or oxo group of donors"/>
    <property type="evidence" value="ECO:0007669"/>
    <property type="project" value="InterPro"/>
</dbReference>
<keyword evidence="1" id="KW-0560">Oxidoreductase</keyword>
<dbReference type="EMBL" id="LBVO01000010">
    <property type="protein sequence ID" value="KKQ90254.1"/>
    <property type="molecule type" value="Genomic_DNA"/>
</dbReference>
<evidence type="ECO:0000259" key="3">
    <source>
        <dbReference type="Pfam" id="PF01855"/>
    </source>
</evidence>
<keyword evidence="4" id="KW-0670">Pyruvate</keyword>
<dbReference type="Gene3D" id="3.40.50.970">
    <property type="match status" value="1"/>
</dbReference>
<dbReference type="PATRIC" id="fig|1618334.3.peg.205"/>
<sequence length="579" mass="63275">MVDFQIKIAGAAGDGAMAVGLLASKALSRAGFYIFNYSEYPSLIRGGHNTTTVRASSEPVGSISPKIEIMVALNSESFSMHEDELIDGGILLWDQKESDHHVCKRGIHCIHVPFREISKSLGNPLFLNTVALGALSASLNFSLEFINAALKSEFGRKGEAIVSANIKAAKAGFEFVRKNYKAKLPADLAEFIEEKEDKDRVVMTGNEACALGAIAAGCGFFAAYPMTPASAILDEMSALSAKTGILVKQTEDEISAINMTIGASFAGARVMTATSGGGFALMCESLGLAAMTETPLVLIEAMRPGPATGLPTWTDQGDLRFVLHAAQGEFPRIILSPGDADEAIRLTHLAFDLADEYHIPVIILTDKNLAESSYSATWLTKSEQKFTRYGFISDTQLKHSKDYKRYKITADGVSPRSIPGQAGGIFRANSDEHTEYGFSSEEALNRSQMMEKRFRKTEHLSAHLPKPEVYGHSKPKITLFGFGSTKWAIREAVDILTSKKIKTRAVHLPVCWPLPTVSLSHYINSSERNFVIENNFTGQLEGLIKQETGDVFDGHLRKYDGRPFLAEEVAEYARRKISN</sequence>
<dbReference type="NCBIfam" id="TIGR03710">
    <property type="entry name" value="OAFO_sf"/>
    <property type="match status" value="1"/>
</dbReference>
<dbReference type="InterPro" id="IPR002880">
    <property type="entry name" value="Pyrv_Fd/Flavodoxin_OxRdtase_N"/>
</dbReference>
<dbReference type="InterPro" id="IPR019752">
    <property type="entry name" value="Pyrv/ketoisovalerate_OxRed_cat"/>
</dbReference>
<dbReference type="Gene3D" id="3.40.50.920">
    <property type="match status" value="1"/>
</dbReference>